<name>A0ACB8FMM4_9SAUR</name>
<organism evidence="1 2">
    <name type="scientific">Sphaerodactylus townsendi</name>
    <dbReference type="NCBI Taxonomy" id="933632"/>
    <lineage>
        <taxon>Eukaryota</taxon>
        <taxon>Metazoa</taxon>
        <taxon>Chordata</taxon>
        <taxon>Craniata</taxon>
        <taxon>Vertebrata</taxon>
        <taxon>Euteleostomi</taxon>
        <taxon>Lepidosauria</taxon>
        <taxon>Squamata</taxon>
        <taxon>Bifurcata</taxon>
        <taxon>Gekkota</taxon>
        <taxon>Sphaerodactylidae</taxon>
        <taxon>Sphaerodactylus</taxon>
    </lineage>
</organism>
<evidence type="ECO:0000313" key="2">
    <source>
        <dbReference type="Proteomes" id="UP000827872"/>
    </source>
</evidence>
<dbReference type="EMBL" id="CM037619">
    <property type="protein sequence ID" value="KAH8006830.1"/>
    <property type="molecule type" value="Genomic_DNA"/>
</dbReference>
<comment type="caution">
    <text evidence="1">The sequence shown here is derived from an EMBL/GenBank/DDBJ whole genome shotgun (WGS) entry which is preliminary data.</text>
</comment>
<evidence type="ECO:0000313" key="1">
    <source>
        <dbReference type="EMBL" id="KAH8006830.1"/>
    </source>
</evidence>
<proteinExistence type="predicted"/>
<protein>
    <submittedName>
        <fullName evidence="1">Uncharacterized protein</fullName>
    </submittedName>
</protein>
<keyword evidence="2" id="KW-1185">Reference proteome</keyword>
<gene>
    <name evidence="1" type="ORF">K3G42_014208</name>
</gene>
<accession>A0ACB8FMM4</accession>
<reference evidence="1" key="1">
    <citation type="submission" date="2021-08" db="EMBL/GenBank/DDBJ databases">
        <title>The first chromosome-level gecko genome reveals the dynamic sex chromosomes of Neotropical dwarf geckos (Sphaerodactylidae: Sphaerodactylus).</title>
        <authorList>
            <person name="Pinto B.J."/>
            <person name="Keating S.E."/>
            <person name="Gamble T."/>
        </authorList>
    </citation>
    <scope>NUCLEOTIDE SEQUENCE</scope>
    <source>
        <strain evidence="1">TG3544</strain>
    </source>
</reference>
<dbReference type="Proteomes" id="UP000827872">
    <property type="component" value="Linkage Group LG06"/>
</dbReference>
<sequence>MRPLWPNGDQSLRLAWCNFGKRRKNETLLGSSRKSEEIGVYELENAVKNLSRHSGFWLAGHRLACGDLQTEICRWPDMVLQNRRRWTSSLPSRGLVPCWVSIAVSHVDLRRQYHH</sequence>